<comment type="caution">
    <text evidence="2">The sequence shown here is derived from an EMBL/GenBank/DDBJ whole genome shotgun (WGS) entry which is preliminary data.</text>
</comment>
<dbReference type="InterPro" id="IPR038507">
    <property type="entry name" value="YcnI-like_sf"/>
</dbReference>
<dbReference type="Gene3D" id="2.60.40.2230">
    <property type="entry name" value="Uncharacterised protein YcnI-like PF07987, DUF1775"/>
    <property type="match status" value="1"/>
</dbReference>
<feature type="chain" id="PRO_5046550845" description="DUF1120 domain-containing protein" evidence="1">
    <location>
        <begin position="25"/>
        <end position="284"/>
    </location>
</feature>
<evidence type="ECO:0008006" key="4">
    <source>
        <dbReference type="Google" id="ProtNLM"/>
    </source>
</evidence>
<proteinExistence type="predicted"/>
<evidence type="ECO:0000313" key="3">
    <source>
        <dbReference type="Proteomes" id="UP001246372"/>
    </source>
</evidence>
<protein>
    <recommendedName>
        <fullName evidence="4">DUF1120 domain-containing protein</fullName>
    </recommendedName>
</protein>
<evidence type="ECO:0000313" key="2">
    <source>
        <dbReference type="EMBL" id="MDT9001063.1"/>
    </source>
</evidence>
<organism evidence="2 3">
    <name type="scientific">Roseateles aquae</name>
    <dbReference type="NCBI Taxonomy" id="3077235"/>
    <lineage>
        <taxon>Bacteria</taxon>
        <taxon>Pseudomonadati</taxon>
        <taxon>Pseudomonadota</taxon>
        <taxon>Betaproteobacteria</taxon>
        <taxon>Burkholderiales</taxon>
        <taxon>Sphaerotilaceae</taxon>
        <taxon>Roseateles</taxon>
    </lineage>
</organism>
<accession>A0ABU3PG30</accession>
<dbReference type="Proteomes" id="UP001246372">
    <property type="component" value="Unassembled WGS sequence"/>
</dbReference>
<dbReference type="EMBL" id="JAVXZY010000007">
    <property type="protein sequence ID" value="MDT9001063.1"/>
    <property type="molecule type" value="Genomic_DNA"/>
</dbReference>
<gene>
    <name evidence="2" type="ORF">RQP53_17425</name>
</gene>
<dbReference type="RefSeq" id="WP_315651948.1">
    <property type="nucleotide sequence ID" value="NZ_JAVXZY010000007.1"/>
</dbReference>
<evidence type="ECO:0000256" key="1">
    <source>
        <dbReference type="SAM" id="SignalP"/>
    </source>
</evidence>
<sequence>MNKLTPFRSALALAACLAAAQAGAHVGISNVTTPISVGGQATFGIANTTSEILFNIPHGCTAAESVPSFSGANLDTSKIEVTIPAAIVSATTVASLRPAMDGLFGTVSISAADADGNVKLSWVRKSSGAGEQNAATADNQLYKISVRLKFPAAASAADVAIKKYQFRTVQTCKSNGVDYVMDWGSANSPTIIVFPDKRKGFNKFSVDASTVADFTTTGSNTLAGKLKSYFGDAAIVWVGKSGYSANPNTAAKISALAAKDTAYSDLGSKAGGVITATDTIWVKY</sequence>
<keyword evidence="1" id="KW-0732">Signal</keyword>
<feature type="signal peptide" evidence="1">
    <location>
        <begin position="1"/>
        <end position="24"/>
    </location>
</feature>
<reference evidence="2" key="1">
    <citation type="submission" date="2023-09" db="EMBL/GenBank/DDBJ databases">
        <title>Paucibacter sp. APW11 Genome sequencing and assembly.</title>
        <authorList>
            <person name="Kim I."/>
        </authorList>
    </citation>
    <scope>NUCLEOTIDE SEQUENCE</scope>
    <source>
        <strain evidence="2">APW11</strain>
    </source>
</reference>
<keyword evidence="3" id="KW-1185">Reference proteome</keyword>
<name>A0ABU3PG30_9BURK</name>